<evidence type="ECO:0000256" key="6">
    <source>
        <dbReference type="SAM" id="SignalP"/>
    </source>
</evidence>
<dbReference type="CDD" id="cd01005">
    <property type="entry name" value="PBP2_CysP"/>
    <property type="match status" value="1"/>
</dbReference>
<organism evidence="7 8">
    <name type="scientific">Rhodanobacter denitrificans</name>
    <dbReference type="NCBI Taxonomy" id="666685"/>
    <lineage>
        <taxon>Bacteria</taxon>
        <taxon>Pseudomonadati</taxon>
        <taxon>Pseudomonadota</taxon>
        <taxon>Gammaproteobacteria</taxon>
        <taxon>Lysobacterales</taxon>
        <taxon>Rhodanobacteraceae</taxon>
        <taxon>Rhodanobacter</taxon>
    </lineage>
</organism>
<evidence type="ECO:0000256" key="2">
    <source>
        <dbReference type="ARBA" id="ARBA00006099"/>
    </source>
</evidence>
<accession>A0A2W5K3T6</accession>
<dbReference type="NCBIfam" id="TIGR00971">
    <property type="entry name" value="3a0106s03"/>
    <property type="match status" value="1"/>
</dbReference>
<comment type="caution">
    <text evidence="7">The sequence shown here is derived from an EMBL/GenBank/DDBJ whole genome shotgun (WGS) entry which is preliminary data.</text>
</comment>
<dbReference type="EMBL" id="QFPO01000025">
    <property type="protein sequence ID" value="PZQ09745.1"/>
    <property type="molecule type" value="Genomic_DNA"/>
</dbReference>
<feature type="signal peptide" evidence="6">
    <location>
        <begin position="1"/>
        <end position="24"/>
    </location>
</feature>
<comment type="subcellular location">
    <subcellularLocation>
        <location evidence="1">Periplasm</location>
    </subcellularLocation>
</comment>
<evidence type="ECO:0000256" key="3">
    <source>
        <dbReference type="ARBA" id="ARBA00022448"/>
    </source>
</evidence>
<dbReference type="Proteomes" id="UP000249046">
    <property type="component" value="Unassembled WGS sequence"/>
</dbReference>
<dbReference type="Pfam" id="PF13531">
    <property type="entry name" value="SBP_bac_11"/>
    <property type="match status" value="1"/>
</dbReference>
<dbReference type="GO" id="GO:0140104">
    <property type="term" value="F:molecular carrier activity"/>
    <property type="evidence" value="ECO:0007669"/>
    <property type="project" value="InterPro"/>
</dbReference>
<name>A0A2W5K3T6_9GAMM</name>
<keyword evidence="4 6" id="KW-0732">Signal</keyword>
<dbReference type="NCBIfam" id="NF008022">
    <property type="entry name" value="PRK10752.1"/>
    <property type="match status" value="1"/>
</dbReference>
<dbReference type="PANTHER" id="PTHR30368">
    <property type="entry name" value="SULFATE-BINDING PROTEIN"/>
    <property type="match status" value="1"/>
</dbReference>
<feature type="chain" id="PRO_5016143169" evidence="6">
    <location>
        <begin position="25"/>
        <end position="335"/>
    </location>
</feature>
<protein>
    <submittedName>
        <fullName evidence="7">Sulfate ABC transporter substrate-binding protein</fullName>
    </submittedName>
</protein>
<dbReference type="SUPFAM" id="SSF53850">
    <property type="entry name" value="Periplasmic binding protein-like II"/>
    <property type="match status" value="1"/>
</dbReference>
<dbReference type="GO" id="GO:0042597">
    <property type="term" value="C:periplasmic space"/>
    <property type="evidence" value="ECO:0007669"/>
    <property type="project" value="UniProtKB-SubCell"/>
</dbReference>
<keyword evidence="5" id="KW-0574">Periplasm</keyword>
<gene>
    <name evidence="7" type="ORF">DI564_17330</name>
</gene>
<dbReference type="PANTHER" id="PTHR30368:SF2">
    <property type="entry name" value="SULFATE-BINDING PROTEIN"/>
    <property type="match status" value="1"/>
</dbReference>
<evidence type="ECO:0000256" key="5">
    <source>
        <dbReference type="ARBA" id="ARBA00022764"/>
    </source>
</evidence>
<reference evidence="7 8" key="1">
    <citation type="submission" date="2017-08" db="EMBL/GenBank/DDBJ databases">
        <title>Infants hospitalized years apart are colonized by the same room-sourced microbial strains.</title>
        <authorList>
            <person name="Brooks B."/>
            <person name="Olm M.R."/>
            <person name="Firek B.A."/>
            <person name="Baker R."/>
            <person name="Thomas B.C."/>
            <person name="Morowitz M.J."/>
            <person name="Banfield J.F."/>
        </authorList>
    </citation>
    <scope>NUCLEOTIDE SEQUENCE [LARGE SCALE GENOMIC DNA]</scope>
    <source>
        <strain evidence="7">S2_005_003_R2_42</strain>
    </source>
</reference>
<dbReference type="GO" id="GO:1902358">
    <property type="term" value="P:sulfate transmembrane transport"/>
    <property type="evidence" value="ECO:0007669"/>
    <property type="project" value="InterPro"/>
</dbReference>
<evidence type="ECO:0000313" key="8">
    <source>
        <dbReference type="Proteomes" id="UP000249046"/>
    </source>
</evidence>
<dbReference type="AlphaFoldDB" id="A0A2W5K3T6"/>
<evidence type="ECO:0000313" key="7">
    <source>
        <dbReference type="EMBL" id="PZQ09745.1"/>
    </source>
</evidence>
<keyword evidence="3" id="KW-0813">Transport</keyword>
<evidence type="ECO:0000256" key="1">
    <source>
        <dbReference type="ARBA" id="ARBA00004418"/>
    </source>
</evidence>
<dbReference type="Gene3D" id="3.40.190.10">
    <property type="entry name" value="Periplasmic binding protein-like II"/>
    <property type="match status" value="2"/>
</dbReference>
<sequence>MKHSTILRLPAVLLLALAAGQAAAAGLLNVSYDVARGLYQDLNRAFVEDYRRSSGETVTIDQSHGGSSKQARAVVDGLGADVVTMNSPLDIDVIADAGLLPKTWAEAFPERSSPSWSTIVFVVRKGNPRGIADWPDLTRADVKAVLPNPKTSGNGRYSYLAAWHYARSQPGATDETAVAFEKAFFRNVPVLDIGGRDATTTFAHRGIGDVLLTFESEAKVIGKTFGADRFEIVYPSVSVRADNPVAVVEKNAARKGTTALAEAYLKFHYGRAAQTIFAEHGLRSVDPELAAAQATAFPPIRTFTVEEAFGGWPAAQAAHFASGAHFDRIIAEVRK</sequence>
<proteinExistence type="inferred from homology"/>
<dbReference type="InterPro" id="IPR005669">
    <property type="entry name" value="Thiosulph/SO4-bd"/>
</dbReference>
<evidence type="ECO:0000256" key="4">
    <source>
        <dbReference type="ARBA" id="ARBA00022729"/>
    </source>
</evidence>
<dbReference type="NCBIfam" id="NF008106">
    <property type="entry name" value="PRK10852.1"/>
    <property type="match status" value="1"/>
</dbReference>
<comment type="similarity">
    <text evidence="2">Belongs to the prokaryotic sulfate-binding protein family.</text>
</comment>